<dbReference type="Pfam" id="PF19361">
    <property type="entry name" value="DUF5937"/>
    <property type="match status" value="1"/>
</dbReference>
<dbReference type="Proteomes" id="UP000198253">
    <property type="component" value="Chromosome I"/>
</dbReference>
<dbReference type="RefSeq" id="WP_231931696.1">
    <property type="nucleotide sequence ID" value="NZ_LT607413.1"/>
</dbReference>
<sequence length="368" mass="39994">MTLVLRFGRSDAARCRFAVSPLLETMTALLMLKSPGRHGWYLTWLRDVRHVVAGLDLALLNVAAPSRGHGPDFLWPSPTGPRTTIEDDLAQVRATDPRVVAAELAEHARRLDPRTVPADVYRALTGDPVIARDMLVAQQRLAWQALVAPLWRRMRGLLDADITARSRQLADGGLERLFADLHPRATWRNDELHLTGFRRGAVDLRSRGLVLVPTVFGWPNLGIGPTDDSSVTVPALVYPMLGAAQLWEPATQPPAIVRLLGAGRVSVLAETLIPSTTGGLAQRVGLAPATVSQHLAVLRDAGLVTARRRGREVLYSQTPLAVALLSQRSASRINQGADDPVVRPATAAKGKLHPCRNGCDDYDPSTRT</sequence>
<evidence type="ECO:0000256" key="1">
    <source>
        <dbReference type="ARBA" id="ARBA00023015"/>
    </source>
</evidence>
<dbReference type="GO" id="GO:0003677">
    <property type="term" value="F:DNA binding"/>
    <property type="evidence" value="ECO:0007669"/>
    <property type="project" value="UniProtKB-KW"/>
</dbReference>
<dbReference type="CDD" id="cd00090">
    <property type="entry name" value="HTH_ARSR"/>
    <property type="match status" value="1"/>
</dbReference>
<evidence type="ECO:0000313" key="5">
    <source>
        <dbReference type="EMBL" id="SCE96074.1"/>
    </source>
</evidence>
<dbReference type="PANTHER" id="PTHR43132:SF6">
    <property type="entry name" value="HTH-TYPE TRANSCRIPTIONAL REPRESSOR CZRA"/>
    <property type="match status" value="1"/>
</dbReference>
<keyword evidence="3" id="KW-0804">Transcription</keyword>
<dbReference type="SMART" id="SM00418">
    <property type="entry name" value="HTH_ARSR"/>
    <property type="match status" value="1"/>
</dbReference>
<proteinExistence type="predicted"/>
<dbReference type="EMBL" id="LT607413">
    <property type="protein sequence ID" value="SCE96074.1"/>
    <property type="molecule type" value="Genomic_DNA"/>
</dbReference>
<feature type="domain" description="HTH arsR-type" evidence="4">
    <location>
        <begin position="241"/>
        <end position="337"/>
    </location>
</feature>
<dbReference type="InterPro" id="IPR001845">
    <property type="entry name" value="HTH_ArsR_DNA-bd_dom"/>
</dbReference>
<dbReference type="Gene3D" id="1.10.10.10">
    <property type="entry name" value="Winged helix-like DNA-binding domain superfamily/Winged helix DNA-binding domain"/>
    <property type="match status" value="1"/>
</dbReference>
<evidence type="ECO:0000256" key="3">
    <source>
        <dbReference type="ARBA" id="ARBA00023163"/>
    </source>
</evidence>
<gene>
    <name evidence="5" type="ORF">GA0070618_2227</name>
</gene>
<dbReference type="InParanoid" id="A0A1C4WIT9"/>
<keyword evidence="6" id="KW-1185">Reference proteome</keyword>
<dbReference type="PROSITE" id="PS50987">
    <property type="entry name" value="HTH_ARSR_2"/>
    <property type="match status" value="1"/>
</dbReference>
<keyword evidence="1" id="KW-0805">Transcription regulation</keyword>
<dbReference type="InterPro" id="IPR011991">
    <property type="entry name" value="ArsR-like_HTH"/>
</dbReference>
<evidence type="ECO:0000256" key="2">
    <source>
        <dbReference type="ARBA" id="ARBA00023125"/>
    </source>
</evidence>
<protein>
    <submittedName>
        <fullName evidence="5">Regulatory protein, arsR family</fullName>
    </submittedName>
</protein>
<dbReference type="InterPro" id="IPR051011">
    <property type="entry name" value="Metal_resp_trans_reg"/>
</dbReference>
<evidence type="ECO:0000259" key="4">
    <source>
        <dbReference type="PROSITE" id="PS50987"/>
    </source>
</evidence>
<accession>A0A1C4WIT9</accession>
<reference evidence="6" key="1">
    <citation type="submission" date="2016-06" db="EMBL/GenBank/DDBJ databases">
        <authorList>
            <person name="Varghese N."/>
            <person name="Submissions Spin"/>
        </authorList>
    </citation>
    <scope>NUCLEOTIDE SEQUENCE [LARGE SCALE GENOMIC DNA]</scope>
    <source>
        <strain evidence="6">DSM 43816</strain>
    </source>
</reference>
<dbReference type="Pfam" id="PF01022">
    <property type="entry name" value="HTH_5"/>
    <property type="match status" value="1"/>
</dbReference>
<dbReference type="PRINTS" id="PR00778">
    <property type="entry name" value="HTHARSR"/>
</dbReference>
<organism evidence="5 6">
    <name type="scientific">Micromonospora echinospora</name>
    <name type="common">Micromonospora purpurea</name>
    <dbReference type="NCBI Taxonomy" id="1877"/>
    <lineage>
        <taxon>Bacteria</taxon>
        <taxon>Bacillati</taxon>
        <taxon>Actinomycetota</taxon>
        <taxon>Actinomycetes</taxon>
        <taxon>Micromonosporales</taxon>
        <taxon>Micromonosporaceae</taxon>
        <taxon>Micromonospora</taxon>
    </lineage>
</organism>
<dbReference type="InterPro" id="IPR012318">
    <property type="entry name" value="HTH_CRP"/>
</dbReference>
<dbReference type="GO" id="GO:0003700">
    <property type="term" value="F:DNA-binding transcription factor activity"/>
    <property type="evidence" value="ECO:0007669"/>
    <property type="project" value="InterPro"/>
</dbReference>
<evidence type="ECO:0000313" key="6">
    <source>
        <dbReference type="Proteomes" id="UP000198253"/>
    </source>
</evidence>
<dbReference type="SUPFAM" id="SSF46785">
    <property type="entry name" value="Winged helix' DNA-binding domain"/>
    <property type="match status" value="1"/>
</dbReference>
<dbReference type="PANTHER" id="PTHR43132">
    <property type="entry name" value="ARSENICAL RESISTANCE OPERON REPRESSOR ARSR-RELATED"/>
    <property type="match status" value="1"/>
</dbReference>
<dbReference type="AlphaFoldDB" id="A0A1C4WIT9"/>
<dbReference type="InterPro" id="IPR036390">
    <property type="entry name" value="WH_DNA-bd_sf"/>
</dbReference>
<dbReference type="SMART" id="SM00419">
    <property type="entry name" value="HTH_CRP"/>
    <property type="match status" value="1"/>
</dbReference>
<dbReference type="InterPro" id="IPR045981">
    <property type="entry name" value="DUF5937"/>
</dbReference>
<name>A0A1C4WIT9_MICEC</name>
<dbReference type="InterPro" id="IPR036388">
    <property type="entry name" value="WH-like_DNA-bd_sf"/>
</dbReference>
<keyword evidence="2" id="KW-0238">DNA-binding</keyword>